<accession>A0ACC3MSK8</accession>
<proteinExistence type="predicted"/>
<gene>
    <name evidence="1" type="ORF">LTR37_014871</name>
</gene>
<evidence type="ECO:0000313" key="1">
    <source>
        <dbReference type="EMBL" id="KAK3702509.1"/>
    </source>
</evidence>
<comment type="caution">
    <text evidence="1">The sequence shown here is derived from an EMBL/GenBank/DDBJ whole genome shotgun (WGS) entry which is preliminary data.</text>
</comment>
<reference evidence="1" key="1">
    <citation type="submission" date="2023-07" db="EMBL/GenBank/DDBJ databases">
        <title>Black Yeasts Isolated from many extreme environments.</title>
        <authorList>
            <person name="Coleine C."/>
            <person name="Stajich J.E."/>
            <person name="Selbmann L."/>
        </authorList>
    </citation>
    <scope>NUCLEOTIDE SEQUENCE</scope>
    <source>
        <strain evidence="1">CCFEE 5714</strain>
    </source>
</reference>
<keyword evidence="2" id="KW-1185">Reference proteome</keyword>
<dbReference type="Proteomes" id="UP001281147">
    <property type="component" value="Unassembled WGS sequence"/>
</dbReference>
<evidence type="ECO:0000313" key="2">
    <source>
        <dbReference type="Proteomes" id="UP001281147"/>
    </source>
</evidence>
<organism evidence="1 2">
    <name type="scientific">Vermiconidia calcicola</name>
    <dbReference type="NCBI Taxonomy" id="1690605"/>
    <lineage>
        <taxon>Eukaryota</taxon>
        <taxon>Fungi</taxon>
        <taxon>Dikarya</taxon>
        <taxon>Ascomycota</taxon>
        <taxon>Pezizomycotina</taxon>
        <taxon>Dothideomycetes</taxon>
        <taxon>Dothideomycetidae</taxon>
        <taxon>Mycosphaerellales</taxon>
        <taxon>Extremaceae</taxon>
        <taxon>Vermiconidia</taxon>
    </lineage>
</organism>
<name>A0ACC3MSK8_9PEZI</name>
<protein>
    <submittedName>
        <fullName evidence="1">Uncharacterized protein</fullName>
    </submittedName>
</protein>
<sequence>MVNRLYIVSWPSNTTRSTKTTRIHSFTNNTQNISNMFFKSAALVAAAVSLSANAHLFISSPSPIAESAIKDPLDPSGANFPCHGIALPKSGGQKMAAGSQQLLAWDAGIEGANTAVHGGGSCQISITYETDPEKVKDPKNWYAIYSIEGGCPTFSPMNLDGLDGPDAVKGLYSGPDEPYFGAYPCTNTSTNGIDCISQFNFSIPKGIKSGHATLALTWHNAIGNRELYMNCASVELTGGDESELEELPSMFVGNMANLPGGQCPVPENQHVKFPYPGKYVTRPTPDAAAAKYVKTTYPVVQPTGAHCAEAGAPAGKGAGAAPPADSYPPAPSSAAASGNGGGMVTVTTMATVTGGGSSSAPAAPSASAPAVSSVAPSAVAPSSAAPSYPATPSGSSSSGSCANGKVPCSNPGGVVCISDTQFGLCNIDNCALPQPLAPGTHCQGGQILKRSHIRHAARHGAHRYGF</sequence>
<dbReference type="EMBL" id="JAUTXU010000160">
    <property type="protein sequence ID" value="KAK3702509.1"/>
    <property type="molecule type" value="Genomic_DNA"/>
</dbReference>